<reference evidence="7" key="1">
    <citation type="submission" date="2025-08" db="UniProtKB">
        <authorList>
            <consortium name="RefSeq"/>
        </authorList>
    </citation>
    <scope>IDENTIFICATION</scope>
    <source>
        <tissue evidence="7">Liver</tissue>
    </source>
</reference>
<comment type="subcellular location">
    <subcellularLocation>
        <location evidence="1">Nucleus</location>
    </subcellularLocation>
</comment>
<dbReference type="GeneID" id="110342463"/>
<accession>A0ABM2WY00</accession>
<feature type="region of interest" description="Disordered" evidence="5">
    <location>
        <begin position="1"/>
        <end position="20"/>
    </location>
</feature>
<protein>
    <submittedName>
        <fullName evidence="7">Non-histone chromosomal protein HMG-14-like</fullName>
    </submittedName>
</protein>
<dbReference type="PRINTS" id="PR00925">
    <property type="entry name" value="NONHISHMG17"/>
</dbReference>
<dbReference type="SMART" id="SM00527">
    <property type="entry name" value="HMG17"/>
    <property type="match status" value="1"/>
</dbReference>
<keyword evidence="4" id="KW-0539">Nucleus</keyword>
<dbReference type="Proteomes" id="UP000886700">
    <property type="component" value="Unplaced"/>
</dbReference>
<evidence type="ECO:0000256" key="5">
    <source>
        <dbReference type="SAM" id="MobiDB-lite"/>
    </source>
</evidence>
<evidence type="ECO:0000313" key="7">
    <source>
        <dbReference type="RefSeq" id="XP_040593888.1"/>
    </source>
</evidence>
<organism evidence="6 7">
    <name type="scientific">Mesocricetus auratus</name>
    <name type="common">Golden hamster</name>
    <dbReference type="NCBI Taxonomy" id="10036"/>
    <lineage>
        <taxon>Eukaryota</taxon>
        <taxon>Metazoa</taxon>
        <taxon>Chordata</taxon>
        <taxon>Craniata</taxon>
        <taxon>Vertebrata</taxon>
        <taxon>Euteleostomi</taxon>
        <taxon>Mammalia</taxon>
        <taxon>Eutheria</taxon>
        <taxon>Euarchontoglires</taxon>
        <taxon>Glires</taxon>
        <taxon>Rodentia</taxon>
        <taxon>Myomorpha</taxon>
        <taxon>Muroidea</taxon>
        <taxon>Cricetidae</taxon>
        <taxon>Cricetinae</taxon>
        <taxon>Mesocricetus</taxon>
    </lineage>
</organism>
<feature type="region of interest" description="Disordered" evidence="5">
    <location>
        <begin position="26"/>
        <end position="61"/>
    </location>
</feature>
<dbReference type="InterPro" id="IPR000079">
    <property type="entry name" value="HMGN_fam"/>
</dbReference>
<evidence type="ECO:0000256" key="3">
    <source>
        <dbReference type="ARBA" id="ARBA00023125"/>
    </source>
</evidence>
<evidence type="ECO:0000256" key="4">
    <source>
        <dbReference type="ARBA" id="ARBA00023242"/>
    </source>
</evidence>
<proteinExistence type="inferred from homology"/>
<feature type="compositionally biased region" description="Basic residues" evidence="5">
    <location>
        <begin position="1"/>
        <end position="16"/>
    </location>
</feature>
<evidence type="ECO:0000256" key="1">
    <source>
        <dbReference type="ARBA" id="ARBA00004123"/>
    </source>
</evidence>
<keyword evidence="3" id="KW-0238">DNA-binding</keyword>
<evidence type="ECO:0000256" key="2">
    <source>
        <dbReference type="ARBA" id="ARBA00007696"/>
    </source>
</evidence>
<keyword evidence="6" id="KW-1185">Reference proteome</keyword>
<dbReference type="RefSeq" id="XP_040593888.1">
    <property type="nucleotide sequence ID" value="XM_040737954.1"/>
</dbReference>
<dbReference type="Pfam" id="PF01101">
    <property type="entry name" value="HMG14_17"/>
    <property type="match status" value="1"/>
</dbReference>
<gene>
    <name evidence="7" type="primary">LOC110342463</name>
</gene>
<sequence length="78" mass="8682">MPKRKVSTGRATKAKPKNNSVRLLARPAGAKVDMKPKKAARRDKSSDIKVQTKGKGWSGWPAKYRHIDLPIENGETEN</sequence>
<comment type="similarity">
    <text evidence="2">Belongs to the HMGN family.</text>
</comment>
<name>A0ABM2WY00_MESAU</name>
<feature type="compositionally biased region" description="Basic and acidic residues" evidence="5">
    <location>
        <begin position="32"/>
        <end position="47"/>
    </location>
</feature>
<evidence type="ECO:0000313" key="6">
    <source>
        <dbReference type="Proteomes" id="UP000886700"/>
    </source>
</evidence>